<protein>
    <recommendedName>
        <fullName evidence="4">SAF domain-containing protein</fullName>
    </recommendedName>
</protein>
<evidence type="ECO:0008006" key="4">
    <source>
        <dbReference type="Google" id="ProtNLM"/>
    </source>
</evidence>
<evidence type="ECO:0000313" key="3">
    <source>
        <dbReference type="Proteomes" id="UP001482520"/>
    </source>
</evidence>
<feature type="region of interest" description="Disordered" evidence="1">
    <location>
        <begin position="340"/>
        <end position="361"/>
    </location>
</feature>
<accession>A0ABV1NZA1</accession>
<reference evidence="2 3" key="1">
    <citation type="submission" date="2024-02" db="EMBL/GenBank/DDBJ databases">
        <title>Full genome sequence of Nocardioides kribbensis.</title>
        <authorList>
            <person name="Poletto B.L."/>
            <person name="Silva G."/>
            <person name="Galante D."/>
            <person name="Campos K.R."/>
            <person name="Santos M.B.N."/>
            <person name="Sacchi C.T."/>
        </authorList>
    </citation>
    <scope>NUCLEOTIDE SEQUENCE [LARGE SCALE GENOMIC DNA]</scope>
    <source>
        <strain evidence="2 3">O4R</strain>
    </source>
</reference>
<feature type="region of interest" description="Disordered" evidence="1">
    <location>
        <begin position="90"/>
        <end position="117"/>
    </location>
</feature>
<dbReference type="Proteomes" id="UP001482520">
    <property type="component" value="Unassembled WGS sequence"/>
</dbReference>
<dbReference type="RefSeq" id="WP_349804711.1">
    <property type="nucleotide sequence ID" value="NZ_JBEGDP010000011.1"/>
</dbReference>
<evidence type="ECO:0000256" key="1">
    <source>
        <dbReference type="SAM" id="MobiDB-lite"/>
    </source>
</evidence>
<keyword evidence="3" id="KW-1185">Reference proteome</keyword>
<comment type="caution">
    <text evidence="2">The sequence shown here is derived from an EMBL/GenBank/DDBJ whole genome shotgun (WGS) entry which is preliminary data.</text>
</comment>
<evidence type="ECO:0000313" key="2">
    <source>
        <dbReference type="EMBL" id="MEQ7847819.1"/>
    </source>
</evidence>
<sequence>MTPWLPGDPGDPGALVAAGAARCGIARRAVVAPVLVAAVPSAAATMAAVLVATVLTAAVLTAVVLPAAVAEALSPAAAAAWSPGSAAGGPLTARGSGGDEGLRPVDGAAGHRRPPVLTTGRYRDRTVEPTSQNIYSVRRALPGSTVVVGATVTRGPGGQGGQGAAGAGAPGPGRLTVLLGYPRADGGGFVPCGRSDRSPLTRAARMPLSTDVAWSVEARGCPARAELRVAVFAVRTSGVPVGSAYELDVWEVLAPGGTSLPEPAPGAGAHPDAGVATTTVAAAASPATAPVLEPGASVHVALARGRVGWLGVPVGVGEELAVRADVDPLPGRPAAELALVGPAGGLAGPPDSGSRGRAGPG</sequence>
<organism evidence="2 3">
    <name type="scientific">Nocardioides kribbensis</name>
    <dbReference type="NCBI Taxonomy" id="305517"/>
    <lineage>
        <taxon>Bacteria</taxon>
        <taxon>Bacillati</taxon>
        <taxon>Actinomycetota</taxon>
        <taxon>Actinomycetes</taxon>
        <taxon>Propionibacteriales</taxon>
        <taxon>Nocardioidaceae</taxon>
        <taxon>Nocardioides</taxon>
    </lineage>
</organism>
<gene>
    <name evidence="2" type="ORF">V6R90_11065</name>
</gene>
<name>A0ABV1NZA1_9ACTN</name>
<dbReference type="EMBL" id="JBEGDP010000011">
    <property type="protein sequence ID" value="MEQ7847819.1"/>
    <property type="molecule type" value="Genomic_DNA"/>
</dbReference>
<feature type="non-terminal residue" evidence="2">
    <location>
        <position position="361"/>
    </location>
</feature>
<proteinExistence type="predicted"/>